<evidence type="ECO:0000313" key="6">
    <source>
        <dbReference type="Proteomes" id="UP000830671"/>
    </source>
</evidence>
<dbReference type="PROSITE" id="PS00498">
    <property type="entry name" value="TYROSINASE_2"/>
    <property type="match status" value="1"/>
</dbReference>
<dbReference type="KEGG" id="clup:CLUP02_03758"/>
<feature type="compositionally biased region" description="Polar residues" evidence="2">
    <location>
        <begin position="588"/>
        <end position="597"/>
    </location>
</feature>
<dbReference type="GO" id="GO:0046872">
    <property type="term" value="F:metal ion binding"/>
    <property type="evidence" value="ECO:0007669"/>
    <property type="project" value="UniProtKB-KW"/>
</dbReference>
<reference evidence="5" key="1">
    <citation type="journal article" date="2021" name="Mol. Plant Microbe Interact.">
        <title>Complete Genome Sequence of the Plant-Pathogenic Fungus Colletotrichum lupini.</title>
        <authorList>
            <person name="Baroncelli R."/>
            <person name="Pensec F."/>
            <person name="Da Lio D."/>
            <person name="Boufleur T."/>
            <person name="Vicente I."/>
            <person name="Sarrocco S."/>
            <person name="Picot A."/>
            <person name="Baraldi E."/>
            <person name="Sukno S."/>
            <person name="Thon M."/>
            <person name="Le Floch G."/>
        </authorList>
    </citation>
    <scope>NUCLEOTIDE SEQUENCE</scope>
    <source>
        <strain evidence="5">IMI 504893</strain>
    </source>
</reference>
<proteinExistence type="predicted"/>
<dbReference type="PANTHER" id="PTHR11474">
    <property type="entry name" value="TYROSINASE FAMILY MEMBER"/>
    <property type="match status" value="1"/>
</dbReference>
<accession>A0A9Q8SJY5</accession>
<sequence length="900" mass="98180">MLPQASVLAAVLPALTLLLPGGVYGLAVASRATNYTQQAIDSGAVLSDLNKQAYSNVLARLGNATAAGHNGTAQCTKDNVRVRREWRNMPDEERIRYTDAVSCLQQQPELFTEIAGSKSMFDDFVALHQAATLYVHLSATFFLWHRYYIWTYENKLESECGYNGSFPYWEWGFDTANLSASPVFDGSATSMGSDGVPTPHQGLVLVNAWDNTTTVLPAGTGGGCLASSSAPFANQTVHLGPQAMPDYGNVTSYNSATPTDDNPRCLRRDLNVYPLQRWASLRNTTDLIRDAADIERFQAVAQGDSRYVGTGQLGVHGGGHYALGGDPSSDVYLSPGDPVFYLHHAQMDRLYWIWQNLDWQNRQTIFGTNTTMNQPASANVTLDDFMYMGPLGAELSLRDAMDTVNGPFCYTYPQTSVPISIHSYDRDYSCPSQIRTSSTRYGINGAYPVHLYLLLPALRRPSTRHRPGSPPELLALLRRADRSGHLLGLCKLIYRGVPVLDLFDDGLVAAIDGRSMAGRIAGTEGKGNMKEVEVVPLCAACCVGTEGEDVVQKGLRRVERVDGGLGRARWGAGETRAGQLRRAPASIRSLSPDSSSFRRIGDGSHDESRGYLATPPGDSTIYVSINDPIGQPAFKPSPTKPIPIWMQPFRGLEQVAGEEQKEICVSHPLSGLSQTPATSISGTPSIGSSNSLTPTIRPITPARSTSPPQTPPRSRSIWTPSEIRRAPPLSWVSNEPLKRPSSRFASRLEKSDTTTSSGYVTPPETPSEQQTRYNTPPPPPPQLRRVRPQSPLVPARVPPRHAVRRTPPPQSSEYLERYNPIRSPSPRPRITRPVMSAFSPPSRARASLVVSRHATKDDGNGPTPDPNQSTERLLSDGADSPGEAGKKRNLQALRKLFSGK</sequence>
<dbReference type="PRINTS" id="PR00092">
    <property type="entry name" value="TYROSINASE"/>
</dbReference>
<dbReference type="InterPro" id="IPR002227">
    <property type="entry name" value="Tyrosinase_Cu-bd"/>
</dbReference>
<feature type="compositionally biased region" description="Low complexity" evidence="2">
    <location>
        <begin position="700"/>
        <end position="716"/>
    </location>
</feature>
<dbReference type="PANTHER" id="PTHR11474:SF116">
    <property type="entry name" value="TYROSINASE"/>
    <property type="match status" value="1"/>
</dbReference>
<protein>
    <recommendedName>
        <fullName evidence="4">Tyrosinase copper-binding domain-containing protein</fullName>
    </recommendedName>
</protein>
<dbReference type="Proteomes" id="UP000830671">
    <property type="component" value="Chromosome 2"/>
</dbReference>
<feature type="compositionally biased region" description="Basic and acidic residues" evidence="2">
    <location>
        <begin position="599"/>
        <end position="609"/>
    </location>
</feature>
<feature type="compositionally biased region" description="Low complexity" evidence="2">
    <location>
        <begin position="678"/>
        <end position="691"/>
    </location>
</feature>
<evidence type="ECO:0000256" key="3">
    <source>
        <dbReference type="SAM" id="SignalP"/>
    </source>
</evidence>
<dbReference type="SUPFAM" id="SSF48056">
    <property type="entry name" value="Di-copper centre-containing domain"/>
    <property type="match status" value="1"/>
</dbReference>
<gene>
    <name evidence="5" type="ORF">CLUP02_03758</name>
</gene>
<evidence type="ECO:0000256" key="1">
    <source>
        <dbReference type="ARBA" id="ARBA00022723"/>
    </source>
</evidence>
<dbReference type="InterPro" id="IPR050316">
    <property type="entry name" value="Tyrosinase/Hemocyanin"/>
</dbReference>
<keyword evidence="1" id="KW-0479">Metal-binding</keyword>
<feature type="compositionally biased region" description="Low complexity" evidence="2">
    <location>
        <begin position="831"/>
        <end position="847"/>
    </location>
</feature>
<organism evidence="5 6">
    <name type="scientific">Colletotrichum lupini</name>
    <dbReference type="NCBI Taxonomy" id="145971"/>
    <lineage>
        <taxon>Eukaryota</taxon>
        <taxon>Fungi</taxon>
        <taxon>Dikarya</taxon>
        <taxon>Ascomycota</taxon>
        <taxon>Pezizomycotina</taxon>
        <taxon>Sordariomycetes</taxon>
        <taxon>Hypocreomycetidae</taxon>
        <taxon>Glomerellales</taxon>
        <taxon>Glomerellaceae</taxon>
        <taxon>Colletotrichum</taxon>
        <taxon>Colletotrichum acutatum species complex</taxon>
    </lineage>
</organism>
<feature type="region of interest" description="Disordered" evidence="2">
    <location>
        <begin position="669"/>
        <end position="900"/>
    </location>
</feature>
<evidence type="ECO:0000313" key="5">
    <source>
        <dbReference type="EMBL" id="UQC78281.1"/>
    </source>
</evidence>
<feature type="chain" id="PRO_5040458373" description="Tyrosinase copper-binding domain-containing protein" evidence="3">
    <location>
        <begin position="26"/>
        <end position="900"/>
    </location>
</feature>
<keyword evidence="3" id="KW-0732">Signal</keyword>
<name>A0A9Q8SJY5_9PEZI</name>
<dbReference type="GeneID" id="73337785"/>
<dbReference type="EMBL" id="CP019474">
    <property type="protein sequence ID" value="UQC78281.1"/>
    <property type="molecule type" value="Genomic_DNA"/>
</dbReference>
<feature type="signal peptide" evidence="3">
    <location>
        <begin position="1"/>
        <end position="25"/>
    </location>
</feature>
<dbReference type="Pfam" id="PF00264">
    <property type="entry name" value="Tyrosinase"/>
    <property type="match status" value="1"/>
</dbReference>
<evidence type="ECO:0000256" key="2">
    <source>
        <dbReference type="SAM" id="MobiDB-lite"/>
    </source>
</evidence>
<dbReference type="AlphaFoldDB" id="A0A9Q8SJY5"/>
<dbReference type="Gene3D" id="1.10.1280.10">
    <property type="entry name" value="Di-copper center containing domain from catechol oxidase"/>
    <property type="match status" value="1"/>
</dbReference>
<dbReference type="GO" id="GO:0016491">
    <property type="term" value="F:oxidoreductase activity"/>
    <property type="evidence" value="ECO:0007669"/>
    <property type="project" value="InterPro"/>
</dbReference>
<dbReference type="RefSeq" id="XP_049139918.1">
    <property type="nucleotide sequence ID" value="XM_049282775.1"/>
</dbReference>
<keyword evidence="6" id="KW-1185">Reference proteome</keyword>
<evidence type="ECO:0000259" key="4">
    <source>
        <dbReference type="PROSITE" id="PS00498"/>
    </source>
</evidence>
<feature type="domain" description="Tyrosinase copper-binding" evidence="4">
    <location>
        <begin position="337"/>
        <end position="348"/>
    </location>
</feature>
<feature type="region of interest" description="Disordered" evidence="2">
    <location>
        <begin position="588"/>
        <end position="615"/>
    </location>
</feature>
<dbReference type="InterPro" id="IPR008922">
    <property type="entry name" value="Di-copper_centre_dom_sf"/>
</dbReference>